<dbReference type="EMBL" id="KQ418194">
    <property type="protein sequence ID" value="KOF88302.1"/>
    <property type="molecule type" value="Genomic_DNA"/>
</dbReference>
<dbReference type="EMBL" id="KQ418194">
    <property type="protein sequence ID" value="KOF88301.1"/>
    <property type="molecule type" value="Genomic_DNA"/>
</dbReference>
<dbReference type="AlphaFoldDB" id="A0A0L8HGE2"/>
<proteinExistence type="predicted"/>
<name>A0A0L8HGE2_OCTBM</name>
<evidence type="ECO:0000313" key="1">
    <source>
        <dbReference type="EMBL" id="KOF88302.1"/>
    </source>
</evidence>
<protein>
    <submittedName>
        <fullName evidence="1">Uncharacterized protein</fullName>
    </submittedName>
</protein>
<reference evidence="1" key="1">
    <citation type="submission" date="2015-07" db="EMBL/GenBank/DDBJ databases">
        <title>MeaNS - Measles Nucleotide Surveillance Program.</title>
        <authorList>
            <person name="Tran T."/>
            <person name="Druce J."/>
        </authorList>
    </citation>
    <scope>NUCLEOTIDE SEQUENCE</scope>
    <source>
        <strain evidence="1">UCB-OBI-ISO-001</strain>
        <tissue evidence="1">Gonad</tissue>
    </source>
</reference>
<organism evidence="1">
    <name type="scientific">Octopus bimaculoides</name>
    <name type="common">California two-spotted octopus</name>
    <dbReference type="NCBI Taxonomy" id="37653"/>
    <lineage>
        <taxon>Eukaryota</taxon>
        <taxon>Metazoa</taxon>
        <taxon>Spiralia</taxon>
        <taxon>Lophotrochozoa</taxon>
        <taxon>Mollusca</taxon>
        <taxon>Cephalopoda</taxon>
        <taxon>Coleoidea</taxon>
        <taxon>Octopodiformes</taxon>
        <taxon>Octopoda</taxon>
        <taxon>Incirrata</taxon>
        <taxon>Octopodidae</taxon>
        <taxon>Octopus</taxon>
    </lineage>
</organism>
<sequence length="52" mass="6193">MKINKKILTAILSNLHRLMYLDVQFHFSMNNPEIAFKIPIQTRQKKEIPNLL</sequence>
<gene>
    <name evidence="1" type="ORF">OCBIM_22015012mg</name>
</gene>
<accession>A0A0L8HGE2</accession>